<accession>A0A177A3X2</accession>
<dbReference type="OrthoDB" id="3438467at2759"/>
<reference evidence="3" key="1">
    <citation type="submission" date="2016-03" db="EMBL/GenBank/DDBJ databases">
        <title>Updated assembly of Pseudogymnoascus destructans, the fungus causing white-nose syndrome of bats.</title>
        <authorList>
            <person name="Palmer J.M."/>
            <person name="Drees K.P."/>
            <person name="Foster J.T."/>
            <person name="Lindner D.L."/>
        </authorList>
    </citation>
    <scope>NUCLEOTIDE SEQUENCE [LARGE SCALE GENOMIC DNA]</scope>
    <source>
        <strain evidence="3">20631-21</strain>
    </source>
</reference>
<evidence type="ECO:0000313" key="3">
    <source>
        <dbReference type="EMBL" id="OAF56989.1"/>
    </source>
</evidence>
<dbReference type="AlphaFoldDB" id="A0A177A3X2"/>
<dbReference type="Proteomes" id="UP000077154">
    <property type="component" value="Unassembled WGS sequence"/>
</dbReference>
<dbReference type="VEuPathDB" id="FungiDB:GMDG_00611"/>
<name>A0A177A3X2_9PEZI</name>
<sequence length="292" mass="34490">MEPQPPPTRKRKRADTQDVFEEKVANLSLDDFPTPPGVNSFGGVDGQKFAEPRDAASAGPFKENQIRKKKAPANEEEKKELYKLDLSYFKALYNAKSYEENEWPAHAYWCRRKFWEHYYRADLRSKYPEAPESPENQMASLREGYANHRPPWWFPGFPDIEKTRTRFPTAWRHYENAIPQPPSPDKYDFDAHDAQRAIEAWKLMTNEQLEMMIQLGEPGCLMERERINATTEVIEEYNQAIQDVQKRCGRWEKRLEYHNNGILRAKAFLNQRRAEELAAHEEEPARKKRRTD</sequence>
<gene>
    <name evidence="3" type="ORF">VC83_05989</name>
</gene>
<keyword evidence="1" id="KW-0175">Coiled coil</keyword>
<evidence type="ECO:0000256" key="1">
    <source>
        <dbReference type="SAM" id="Coils"/>
    </source>
</evidence>
<feature type="region of interest" description="Disordered" evidence="2">
    <location>
        <begin position="25"/>
        <end position="73"/>
    </location>
</feature>
<feature type="coiled-coil region" evidence="1">
    <location>
        <begin position="227"/>
        <end position="254"/>
    </location>
</feature>
<dbReference type="GeneID" id="36289051"/>
<protein>
    <submittedName>
        <fullName evidence="3">Uncharacterized protein</fullName>
    </submittedName>
</protein>
<proteinExistence type="predicted"/>
<dbReference type="EMBL" id="KV441401">
    <property type="protein sequence ID" value="OAF56989.1"/>
    <property type="molecule type" value="Genomic_DNA"/>
</dbReference>
<dbReference type="RefSeq" id="XP_024322280.1">
    <property type="nucleotide sequence ID" value="XM_024469596.1"/>
</dbReference>
<organism evidence="3">
    <name type="scientific">Pseudogymnoascus destructans</name>
    <dbReference type="NCBI Taxonomy" id="655981"/>
    <lineage>
        <taxon>Eukaryota</taxon>
        <taxon>Fungi</taxon>
        <taxon>Dikarya</taxon>
        <taxon>Ascomycota</taxon>
        <taxon>Pezizomycotina</taxon>
        <taxon>Leotiomycetes</taxon>
        <taxon>Thelebolales</taxon>
        <taxon>Thelebolaceae</taxon>
        <taxon>Pseudogymnoascus</taxon>
    </lineage>
</organism>
<evidence type="ECO:0000256" key="2">
    <source>
        <dbReference type="SAM" id="MobiDB-lite"/>
    </source>
</evidence>